<dbReference type="Proteomes" id="UP000375470">
    <property type="component" value="Segment"/>
</dbReference>
<dbReference type="GO" id="GO:0008199">
    <property type="term" value="F:ferric iron binding"/>
    <property type="evidence" value="ECO:0007669"/>
    <property type="project" value="InterPro"/>
</dbReference>
<accession>A0A5Q2WHI4</accession>
<dbReference type="PRINTS" id="PR01346">
    <property type="entry name" value="HELNAPAPROT"/>
</dbReference>
<evidence type="ECO:0000256" key="1">
    <source>
        <dbReference type="ARBA" id="ARBA00009497"/>
    </source>
</evidence>
<dbReference type="PANTHER" id="PTHR42932:SF1">
    <property type="entry name" value="GENERAL STRESS PROTEIN 20U"/>
    <property type="match status" value="1"/>
</dbReference>
<dbReference type="InterPro" id="IPR008331">
    <property type="entry name" value="Ferritin_DPS_dom"/>
</dbReference>
<dbReference type="GeneID" id="65122746"/>
<name>A0A5Q2WHI4_9CAUD</name>
<dbReference type="InterPro" id="IPR012347">
    <property type="entry name" value="Ferritin-like"/>
</dbReference>
<dbReference type="Pfam" id="PF00210">
    <property type="entry name" value="Ferritin"/>
    <property type="match status" value="1"/>
</dbReference>
<dbReference type="EMBL" id="MN444876">
    <property type="protein sequence ID" value="QGH76344.1"/>
    <property type="molecule type" value="Genomic_DNA"/>
</dbReference>
<feature type="domain" description="Ferritin/DPS" evidence="2">
    <location>
        <begin position="4"/>
        <end position="130"/>
    </location>
</feature>
<gene>
    <name evidence="3" type="primary">32</name>
    <name evidence="3" type="ORF">SEA_DAUBENSKI_34</name>
</gene>
<dbReference type="KEGG" id="vg:65122746"/>
<dbReference type="PANTHER" id="PTHR42932">
    <property type="entry name" value="GENERAL STRESS PROTEIN 20U"/>
    <property type="match status" value="1"/>
</dbReference>
<dbReference type="InterPro" id="IPR009078">
    <property type="entry name" value="Ferritin-like_SF"/>
</dbReference>
<dbReference type="SUPFAM" id="SSF47240">
    <property type="entry name" value="Ferritin-like"/>
    <property type="match status" value="1"/>
</dbReference>
<proteinExistence type="inferred from homology"/>
<protein>
    <recommendedName>
        <fullName evidence="2">Ferritin/DPS domain-containing protein</fullName>
    </recommendedName>
</protein>
<comment type="similarity">
    <text evidence="1">Belongs to the Dps family.</text>
</comment>
<evidence type="ECO:0000313" key="3">
    <source>
        <dbReference type="EMBL" id="QGH76344.1"/>
    </source>
</evidence>
<sequence length="133" mass="15175">MLEAKMEEALEWLLILSLVVKESHWNLRGKEFFFFHPELDKLDSDITEYADLIAERARAIDLYLAPKVSYEMSGESVSFQQVLIGLISSLRGLTGTLNAAILNITDDLATQDVLIEVKRGVDKWLWMLNESTK</sequence>
<dbReference type="InterPro" id="IPR002177">
    <property type="entry name" value="DPS_DNA-bd"/>
</dbReference>
<dbReference type="Gene3D" id="1.20.1260.10">
    <property type="match status" value="1"/>
</dbReference>
<evidence type="ECO:0000313" key="4">
    <source>
        <dbReference type="Proteomes" id="UP000375470"/>
    </source>
</evidence>
<dbReference type="RefSeq" id="YP_010104798.1">
    <property type="nucleotide sequence ID" value="NC_055822.1"/>
</dbReference>
<keyword evidence="4" id="KW-1185">Reference proteome</keyword>
<evidence type="ECO:0000259" key="2">
    <source>
        <dbReference type="Pfam" id="PF00210"/>
    </source>
</evidence>
<reference evidence="3 4" key="1">
    <citation type="submission" date="2019-09" db="EMBL/GenBank/DDBJ databases">
        <authorList>
            <person name="Cummings J.R."/>
            <person name="Eaglin Z.M."/>
            <person name="Kluemper A.J."/>
            <person name="Powell E.A."/>
            <person name="Stamm J."/>
            <person name="Thompson S.A."/>
            <person name="Tolsma S."/>
            <person name="Caruso S.M."/>
            <person name="Garlena R.A."/>
            <person name="Russell D.A."/>
            <person name="Pope W.H."/>
            <person name="Jacobs-Se D."/>
            <person name="Hatfull G.F."/>
        </authorList>
    </citation>
    <scope>NUCLEOTIDE SEQUENCE [LARGE SCALE GENOMIC DNA]</scope>
</reference>
<organism evidence="3 4">
    <name type="scientific">Streptomyces phage Daubenski</name>
    <dbReference type="NCBI Taxonomy" id="2653725"/>
    <lineage>
        <taxon>Viruses</taxon>
        <taxon>Duplodnaviria</taxon>
        <taxon>Heunggongvirae</taxon>
        <taxon>Uroviricota</taxon>
        <taxon>Caudoviricetes</taxon>
        <taxon>Stanwilliamsviridae</taxon>
        <taxon>Boydwoodruffvirinae</taxon>
        <taxon>Samistivirus</taxon>
        <taxon>Samistivirus daubenski</taxon>
    </lineage>
</organism>